<dbReference type="InterPro" id="IPR005467">
    <property type="entry name" value="His_kinase_dom"/>
</dbReference>
<dbReference type="PROSITE" id="PS50109">
    <property type="entry name" value="HIS_KIN"/>
    <property type="match status" value="1"/>
</dbReference>
<dbReference type="InterPro" id="IPR003660">
    <property type="entry name" value="HAMP_dom"/>
</dbReference>
<dbReference type="PANTHER" id="PTHR43711">
    <property type="entry name" value="TWO-COMPONENT HISTIDINE KINASE"/>
    <property type="match status" value="1"/>
</dbReference>
<dbReference type="EMBL" id="JBHUHD010000001">
    <property type="protein sequence ID" value="MFD2142506.1"/>
    <property type="molecule type" value="Genomic_DNA"/>
</dbReference>
<dbReference type="CDD" id="cd00082">
    <property type="entry name" value="HisKA"/>
    <property type="match status" value="1"/>
</dbReference>
<dbReference type="GO" id="GO:0016301">
    <property type="term" value="F:kinase activity"/>
    <property type="evidence" value="ECO:0007669"/>
    <property type="project" value="UniProtKB-KW"/>
</dbReference>
<evidence type="ECO:0000313" key="12">
    <source>
        <dbReference type="Proteomes" id="UP001597299"/>
    </source>
</evidence>
<name>A0ABW4Z286_9HYPH</name>
<dbReference type="SUPFAM" id="SSF55874">
    <property type="entry name" value="ATPase domain of HSP90 chaperone/DNA topoisomerase II/histidine kinase"/>
    <property type="match status" value="1"/>
</dbReference>
<keyword evidence="12" id="KW-1185">Reference proteome</keyword>
<comment type="subcellular location">
    <subcellularLocation>
        <location evidence="2">Membrane</location>
    </subcellularLocation>
</comment>
<evidence type="ECO:0000256" key="3">
    <source>
        <dbReference type="ARBA" id="ARBA00012438"/>
    </source>
</evidence>
<keyword evidence="6 11" id="KW-0418">Kinase</keyword>
<proteinExistence type="predicted"/>
<evidence type="ECO:0000256" key="8">
    <source>
        <dbReference type="SAM" id="Phobius"/>
    </source>
</evidence>
<dbReference type="SMART" id="SM00304">
    <property type="entry name" value="HAMP"/>
    <property type="match status" value="1"/>
</dbReference>
<protein>
    <recommendedName>
        <fullName evidence="3">histidine kinase</fullName>
        <ecNumber evidence="3">2.7.13.3</ecNumber>
    </recommendedName>
</protein>
<comment type="catalytic activity">
    <reaction evidence="1">
        <text>ATP + protein L-histidine = ADP + protein N-phospho-L-histidine.</text>
        <dbReference type="EC" id="2.7.13.3"/>
    </reaction>
</comment>
<dbReference type="Pfam" id="PF02518">
    <property type="entry name" value="HATPase_c"/>
    <property type="match status" value="1"/>
</dbReference>
<dbReference type="PROSITE" id="PS50885">
    <property type="entry name" value="HAMP"/>
    <property type="match status" value="1"/>
</dbReference>
<reference evidence="12" key="1">
    <citation type="journal article" date="2019" name="Int. J. Syst. Evol. Microbiol.">
        <title>The Global Catalogue of Microorganisms (GCM) 10K type strain sequencing project: providing services to taxonomists for standard genome sequencing and annotation.</title>
        <authorList>
            <consortium name="The Broad Institute Genomics Platform"/>
            <consortium name="The Broad Institute Genome Sequencing Center for Infectious Disease"/>
            <person name="Wu L."/>
            <person name="Ma J."/>
        </authorList>
    </citation>
    <scope>NUCLEOTIDE SEQUENCE [LARGE SCALE GENOMIC DNA]</scope>
    <source>
        <strain evidence="12">CCM 7435</strain>
    </source>
</reference>
<evidence type="ECO:0000259" key="9">
    <source>
        <dbReference type="PROSITE" id="PS50109"/>
    </source>
</evidence>
<dbReference type="Pfam" id="PF00512">
    <property type="entry name" value="HisKA"/>
    <property type="match status" value="1"/>
</dbReference>
<keyword evidence="5" id="KW-0808">Transferase</keyword>
<comment type="caution">
    <text evidence="11">The sequence shown here is derived from an EMBL/GenBank/DDBJ whole genome shotgun (WGS) entry which is preliminary data.</text>
</comment>
<dbReference type="Gene3D" id="3.30.565.10">
    <property type="entry name" value="Histidine kinase-like ATPase, C-terminal domain"/>
    <property type="match status" value="1"/>
</dbReference>
<dbReference type="InterPro" id="IPR004358">
    <property type="entry name" value="Sig_transdc_His_kin-like_C"/>
</dbReference>
<evidence type="ECO:0000256" key="6">
    <source>
        <dbReference type="ARBA" id="ARBA00022777"/>
    </source>
</evidence>
<dbReference type="PRINTS" id="PR00344">
    <property type="entry name" value="BCTRLSENSOR"/>
</dbReference>
<evidence type="ECO:0000256" key="7">
    <source>
        <dbReference type="ARBA" id="ARBA00023012"/>
    </source>
</evidence>
<dbReference type="SMART" id="SM00387">
    <property type="entry name" value="HATPase_c"/>
    <property type="match status" value="1"/>
</dbReference>
<evidence type="ECO:0000256" key="5">
    <source>
        <dbReference type="ARBA" id="ARBA00022679"/>
    </source>
</evidence>
<accession>A0ABW4Z286</accession>
<dbReference type="InterPro" id="IPR050736">
    <property type="entry name" value="Sensor_HK_Regulatory"/>
</dbReference>
<evidence type="ECO:0000259" key="10">
    <source>
        <dbReference type="PROSITE" id="PS50885"/>
    </source>
</evidence>
<dbReference type="Pfam" id="PF00672">
    <property type="entry name" value="HAMP"/>
    <property type="match status" value="1"/>
</dbReference>
<dbReference type="InterPro" id="IPR003661">
    <property type="entry name" value="HisK_dim/P_dom"/>
</dbReference>
<dbReference type="InterPro" id="IPR003594">
    <property type="entry name" value="HATPase_dom"/>
</dbReference>
<evidence type="ECO:0000256" key="4">
    <source>
        <dbReference type="ARBA" id="ARBA00022553"/>
    </source>
</evidence>
<keyword evidence="8" id="KW-1133">Transmembrane helix</keyword>
<sequence length="579" mass="62331">MLGLSFFPLRTRVSALRGRMSSLRARMGLLLAVAVLVTAASAASLVTVLGLANAEVDRLVSAQQRLELLSGLSGRVGDYALMALQAAQVPDGLGNLPAAGDRAREAFRRFETTLGEDVARQGDEEQRTLMAARSRTIARLRAQFEMLDQRVKAAMISPQRAVGVRLALDVFAAGFGAPLGQAIEEERASALAAQQAVRELRARTLRWAIAGVLASLALAALIYHRLGRSLIRRVVDVAAAASAIARGRTDTRLTVSGHDELSLAMARFNRMAMQLARREARLVAAQQQLQDIIDARTAELRAANERLENVDLARRRFFTDVSHELRTPLTVILGEAELTLRPAVPRPDDMRAALVVIQARARRLHRRVEDLLRIARSETGQIELERVPVAVTDLFAEVAESVQPLAAARRLTLESGGADGLTVEADREWLRQVIEGLVANAVRHSSPGGTIRLEASMEAEEVVLRVRDDGEGIPRDELPHVFERFWRGAGGAREGSGFGIGLALAKWVVERHDGSIAVESAGGVPAREEGAVGAASPLAPLPPYAEAAPGEGPAGQVRGTCIVIRLPAVLPHAMLEPAQ</sequence>
<dbReference type="InterPro" id="IPR036097">
    <property type="entry name" value="HisK_dim/P_sf"/>
</dbReference>
<evidence type="ECO:0000256" key="1">
    <source>
        <dbReference type="ARBA" id="ARBA00000085"/>
    </source>
</evidence>
<dbReference type="Gene3D" id="6.10.340.10">
    <property type="match status" value="1"/>
</dbReference>
<keyword evidence="7" id="KW-0902">Two-component regulatory system</keyword>
<gene>
    <name evidence="11" type="ORF">ACFSNC_19040</name>
</gene>
<dbReference type="CDD" id="cd00075">
    <property type="entry name" value="HATPase"/>
    <property type="match status" value="1"/>
</dbReference>
<dbReference type="Proteomes" id="UP001597299">
    <property type="component" value="Unassembled WGS sequence"/>
</dbReference>
<dbReference type="SUPFAM" id="SSF158472">
    <property type="entry name" value="HAMP domain-like"/>
    <property type="match status" value="1"/>
</dbReference>
<dbReference type="PANTHER" id="PTHR43711:SF1">
    <property type="entry name" value="HISTIDINE KINASE 1"/>
    <property type="match status" value="1"/>
</dbReference>
<dbReference type="InterPro" id="IPR036890">
    <property type="entry name" value="HATPase_C_sf"/>
</dbReference>
<dbReference type="SUPFAM" id="SSF47384">
    <property type="entry name" value="Homodimeric domain of signal transducing histidine kinase"/>
    <property type="match status" value="1"/>
</dbReference>
<keyword evidence="4" id="KW-0597">Phosphoprotein</keyword>
<organism evidence="11 12">
    <name type="scientific">Ancylobacter oerskovii</name>
    <dbReference type="NCBI Taxonomy" id="459519"/>
    <lineage>
        <taxon>Bacteria</taxon>
        <taxon>Pseudomonadati</taxon>
        <taxon>Pseudomonadota</taxon>
        <taxon>Alphaproteobacteria</taxon>
        <taxon>Hyphomicrobiales</taxon>
        <taxon>Xanthobacteraceae</taxon>
        <taxon>Ancylobacter</taxon>
    </lineage>
</organism>
<dbReference type="Gene3D" id="1.10.287.130">
    <property type="match status" value="1"/>
</dbReference>
<feature type="domain" description="Histidine kinase" evidence="9">
    <location>
        <begin position="320"/>
        <end position="523"/>
    </location>
</feature>
<evidence type="ECO:0000313" key="11">
    <source>
        <dbReference type="EMBL" id="MFD2142506.1"/>
    </source>
</evidence>
<keyword evidence="8" id="KW-0812">Transmembrane</keyword>
<evidence type="ECO:0000256" key="2">
    <source>
        <dbReference type="ARBA" id="ARBA00004370"/>
    </source>
</evidence>
<dbReference type="EC" id="2.7.13.3" evidence="3"/>
<feature type="transmembrane region" description="Helical" evidence="8">
    <location>
        <begin position="205"/>
        <end position="223"/>
    </location>
</feature>
<keyword evidence="8" id="KW-0472">Membrane</keyword>
<dbReference type="RefSeq" id="WP_246549073.1">
    <property type="nucleotide sequence ID" value="NZ_JAHBGB010000037.1"/>
</dbReference>
<feature type="domain" description="HAMP" evidence="10">
    <location>
        <begin position="228"/>
        <end position="280"/>
    </location>
</feature>
<dbReference type="SMART" id="SM00388">
    <property type="entry name" value="HisKA"/>
    <property type="match status" value="1"/>
</dbReference>